<name>A0A1T4PP70_9ACTN</name>
<dbReference type="InterPro" id="IPR036291">
    <property type="entry name" value="NAD(P)-bd_dom_sf"/>
</dbReference>
<dbReference type="PANTHER" id="PTHR22604">
    <property type="entry name" value="OXIDOREDUCTASES"/>
    <property type="match status" value="1"/>
</dbReference>
<evidence type="ECO:0000256" key="1">
    <source>
        <dbReference type="ARBA" id="ARBA00010928"/>
    </source>
</evidence>
<dbReference type="GO" id="GO:0016491">
    <property type="term" value="F:oxidoreductase activity"/>
    <property type="evidence" value="ECO:0007669"/>
    <property type="project" value="UniProtKB-KW"/>
</dbReference>
<feature type="domain" description="GFO/IDH/MocA-like oxidoreductase" evidence="4">
    <location>
        <begin position="137"/>
        <end position="251"/>
    </location>
</feature>
<sequence length="323" mass="34349">MTSGSSKVRWGILGTGAIAERFLHGLRAVPDAEAVAVGSRDQSTADRFADRWDIPRRHGSYQALAEDDDVDVVYVATPHSAHHDATVMCLEAGRGVLCEKPLALDAAQAGAMVETARRNGRFLMEGMWTRFAPAMIEAVRLVGSGAIGRVRTLTADIGWRADYDPASRLFSPALGGGALLDLGVYPVALASAFLGEPAGIDARAEFAPTGVDSQVAITLTGNGGEVALLLASIETDLPARAVISGTEGRIEIEEWFNPTSLTLVPRGGEPRVLSFPRRANGFEYEAAAVTELVRAGAQESPRMPWAESLRVADVLDRIRSLTG</sequence>
<dbReference type="SUPFAM" id="SSF55347">
    <property type="entry name" value="Glyceraldehyde-3-phosphate dehydrogenase-like, C-terminal domain"/>
    <property type="match status" value="1"/>
</dbReference>
<evidence type="ECO:0000313" key="6">
    <source>
        <dbReference type="Proteomes" id="UP000190637"/>
    </source>
</evidence>
<dbReference type="InterPro" id="IPR000683">
    <property type="entry name" value="Gfo/Idh/MocA-like_OxRdtase_N"/>
</dbReference>
<keyword evidence="2" id="KW-0560">Oxidoreductase</keyword>
<accession>A0A1T4PP70</accession>
<keyword evidence="6" id="KW-1185">Reference proteome</keyword>
<dbReference type="InterPro" id="IPR050984">
    <property type="entry name" value="Gfo/Idh/MocA_domain"/>
</dbReference>
<organism evidence="5 6">
    <name type="scientific">Marinactinospora thermotolerans DSM 45154</name>
    <dbReference type="NCBI Taxonomy" id="1122192"/>
    <lineage>
        <taxon>Bacteria</taxon>
        <taxon>Bacillati</taxon>
        <taxon>Actinomycetota</taxon>
        <taxon>Actinomycetes</taxon>
        <taxon>Streptosporangiales</taxon>
        <taxon>Nocardiopsidaceae</taxon>
        <taxon>Marinactinospora</taxon>
    </lineage>
</organism>
<dbReference type="EMBL" id="FUWS01000004">
    <property type="protein sequence ID" value="SJZ93007.1"/>
    <property type="molecule type" value="Genomic_DNA"/>
</dbReference>
<feature type="domain" description="Gfo/Idh/MocA-like oxidoreductase N-terminal" evidence="3">
    <location>
        <begin position="8"/>
        <end position="126"/>
    </location>
</feature>
<dbReference type="Gene3D" id="3.40.50.720">
    <property type="entry name" value="NAD(P)-binding Rossmann-like Domain"/>
    <property type="match status" value="1"/>
</dbReference>
<dbReference type="RefSeq" id="WP_235000883.1">
    <property type="nucleotide sequence ID" value="NZ_FUWS01000004.1"/>
</dbReference>
<evidence type="ECO:0000259" key="3">
    <source>
        <dbReference type="Pfam" id="PF01408"/>
    </source>
</evidence>
<dbReference type="AlphaFoldDB" id="A0A1T4PP70"/>
<dbReference type="PANTHER" id="PTHR22604:SF105">
    <property type="entry name" value="TRANS-1,2-DIHYDROBENZENE-1,2-DIOL DEHYDROGENASE"/>
    <property type="match status" value="1"/>
</dbReference>
<dbReference type="InterPro" id="IPR055170">
    <property type="entry name" value="GFO_IDH_MocA-like_dom"/>
</dbReference>
<evidence type="ECO:0000256" key="2">
    <source>
        <dbReference type="ARBA" id="ARBA00023002"/>
    </source>
</evidence>
<protein>
    <submittedName>
        <fullName evidence="5">Predicted dehydrogenase</fullName>
    </submittedName>
</protein>
<dbReference type="Proteomes" id="UP000190637">
    <property type="component" value="Unassembled WGS sequence"/>
</dbReference>
<gene>
    <name evidence="5" type="ORF">SAMN02745673_01905</name>
</gene>
<dbReference type="GO" id="GO:0000166">
    <property type="term" value="F:nucleotide binding"/>
    <property type="evidence" value="ECO:0007669"/>
    <property type="project" value="InterPro"/>
</dbReference>
<evidence type="ECO:0000259" key="4">
    <source>
        <dbReference type="Pfam" id="PF22725"/>
    </source>
</evidence>
<reference evidence="5 6" key="1">
    <citation type="submission" date="2017-02" db="EMBL/GenBank/DDBJ databases">
        <authorList>
            <person name="Peterson S.W."/>
        </authorList>
    </citation>
    <scope>NUCLEOTIDE SEQUENCE [LARGE SCALE GENOMIC DNA]</scope>
    <source>
        <strain evidence="5 6">DSM 45154</strain>
    </source>
</reference>
<dbReference type="STRING" id="1122192.SAMN02745673_01905"/>
<dbReference type="Pfam" id="PF01408">
    <property type="entry name" value="GFO_IDH_MocA"/>
    <property type="match status" value="1"/>
</dbReference>
<comment type="similarity">
    <text evidence="1">Belongs to the Gfo/Idh/MocA family.</text>
</comment>
<dbReference type="Pfam" id="PF22725">
    <property type="entry name" value="GFO_IDH_MocA_C3"/>
    <property type="match status" value="1"/>
</dbReference>
<evidence type="ECO:0000313" key="5">
    <source>
        <dbReference type="EMBL" id="SJZ93007.1"/>
    </source>
</evidence>
<dbReference type="Gene3D" id="3.30.360.10">
    <property type="entry name" value="Dihydrodipicolinate Reductase, domain 2"/>
    <property type="match status" value="1"/>
</dbReference>
<dbReference type="SUPFAM" id="SSF51735">
    <property type="entry name" value="NAD(P)-binding Rossmann-fold domains"/>
    <property type="match status" value="1"/>
</dbReference>
<proteinExistence type="inferred from homology"/>